<reference evidence="2" key="2">
    <citation type="submission" date="2023-07" db="EMBL/GenBank/DDBJ databases">
        <authorList>
            <person name="Bai X.-H."/>
            <person name="Wang H.-H."/>
            <person name="Wang J."/>
            <person name="Ma M.-Y."/>
            <person name="Hu H.-H."/>
            <person name="Song Z.-L."/>
            <person name="Ma H.-G."/>
            <person name="Fan Y."/>
            <person name="Du C.-Y."/>
            <person name="Xu J.-C."/>
        </authorList>
    </citation>
    <scope>NUCLEOTIDE SEQUENCE</scope>
    <source>
        <strain evidence="2">CZ1</strain>
    </source>
</reference>
<feature type="coiled-coil region" evidence="1">
    <location>
        <begin position="153"/>
        <end position="180"/>
    </location>
</feature>
<gene>
    <name evidence="2" type="ORF">Q2T42_19850</name>
</gene>
<proteinExistence type="predicted"/>
<reference evidence="2" key="1">
    <citation type="journal article" date="2023" name="Plants (Basel)">
        <title>Genomic Analysis of Leptolyngbya boryana CZ1 Reveals Efficient Carbon Fixation Modules.</title>
        <authorList>
            <person name="Bai X."/>
            <person name="Wang H."/>
            <person name="Cheng W."/>
            <person name="Wang J."/>
            <person name="Ma M."/>
            <person name="Hu H."/>
            <person name="Song Z."/>
            <person name="Ma H."/>
            <person name="Fan Y."/>
            <person name="Du C."/>
            <person name="Xu J."/>
        </authorList>
    </citation>
    <scope>NUCLEOTIDE SEQUENCE</scope>
    <source>
        <strain evidence="2">CZ1</strain>
    </source>
</reference>
<dbReference type="EMBL" id="CP130144">
    <property type="protein sequence ID" value="WNZ44086.1"/>
    <property type="molecule type" value="Genomic_DNA"/>
</dbReference>
<organism evidence="2">
    <name type="scientific">Leptolyngbya boryana CZ1</name>
    <dbReference type="NCBI Taxonomy" id="3060204"/>
    <lineage>
        <taxon>Bacteria</taxon>
        <taxon>Bacillati</taxon>
        <taxon>Cyanobacteriota</taxon>
        <taxon>Cyanophyceae</taxon>
        <taxon>Leptolyngbyales</taxon>
        <taxon>Leptolyngbyaceae</taxon>
        <taxon>Leptolyngbya group</taxon>
        <taxon>Leptolyngbya</taxon>
    </lineage>
</organism>
<evidence type="ECO:0000313" key="2">
    <source>
        <dbReference type="EMBL" id="WNZ44086.1"/>
    </source>
</evidence>
<keyword evidence="1" id="KW-0175">Coiled coil</keyword>
<evidence type="ECO:0008006" key="3">
    <source>
        <dbReference type="Google" id="ProtNLM"/>
    </source>
</evidence>
<evidence type="ECO:0000256" key="1">
    <source>
        <dbReference type="SAM" id="Coils"/>
    </source>
</evidence>
<dbReference type="AlphaFoldDB" id="A0AA96WQ75"/>
<protein>
    <recommendedName>
        <fullName evidence="3">DUF928 domain-containing protein</fullName>
    </recommendedName>
</protein>
<accession>A0AA96WQ75</accession>
<dbReference type="RefSeq" id="WP_316426273.1">
    <property type="nucleotide sequence ID" value="NZ_CP130144.1"/>
</dbReference>
<name>A0AA96WQ75_LEPBY</name>
<sequence>MRSSRVFCLFITVTMLLPLELPAMSGELSQALSWDQIFGWLRRPKPPYGSRGDNLCALSPADVENETLMLSVRPMFLWRGDAYAIALRTPNSETHLWEQVLPGQTDGIKLKQETLHRWQYSGQPLQSGKTYEFLLYRRVDDPAPKRSTFRILANAEQAEVREMLANLQAKSERKNLMKEEIAVQRVQALMERSLWSDAVVEAYAIKQPSVELLQVMQQIPDKICKQAKDKAIR</sequence>